<feature type="domain" description="Pyrin" evidence="8">
    <location>
        <begin position="70"/>
        <end position="152"/>
    </location>
</feature>
<evidence type="ECO:0000256" key="5">
    <source>
        <dbReference type="ARBA" id="ARBA00023198"/>
    </source>
</evidence>
<dbReference type="CDD" id="cd08321">
    <property type="entry name" value="Pyrin_ASC-like"/>
    <property type="match status" value="3"/>
</dbReference>
<dbReference type="SMART" id="SM01289">
    <property type="entry name" value="PYRIN"/>
    <property type="match status" value="3"/>
</dbReference>
<dbReference type="InParanoid" id="A0A674C044"/>
<dbReference type="InterPro" id="IPR004020">
    <property type="entry name" value="DAPIN"/>
</dbReference>
<evidence type="ECO:0000259" key="8">
    <source>
        <dbReference type="PROSITE" id="PS50824"/>
    </source>
</evidence>
<dbReference type="Pfam" id="PF23679">
    <property type="entry name" value="UPA-FIIND"/>
    <property type="match status" value="1"/>
</dbReference>
<proteinExistence type="predicted"/>
<dbReference type="PROSITE" id="PS51830">
    <property type="entry name" value="FIIND"/>
    <property type="match status" value="1"/>
</dbReference>
<keyword evidence="4" id="KW-0391">Immunity</keyword>
<sequence length="814" mass="93290">MDSSKEVAASEKEKKPAGEESEEPSSELPSTSSGMLTMSEKQCGDLETVISRLEGILKVLKKILDVPTLLLTSLEELTEDQLKTFQSNLTSGWMLGFPPIPKSQLRNTDIQVTVDQMVERYGPEGAVGITLMILRWMNRHDVAEKLERDHTRVLLMTSLQELTEDQLKTFLFNLTSGRMLVFPPIPKRQLRNTDIQVTVDQMVERYGPEGAVEITLMILRWMNRHDVAEKLERDNRHRRAISTTAATRWGDSHSDTWRRRKEHEARLVAMSEKLKRDYRHRRAISTTAATRWGDSHSDTGRRRKEHERSFMLDVPTLLLTSLEELTEDQLKTFQSKLTSGRMLGFPPIPKRQLRNTDIQITVDQMVERYGPEGAVEITLMILRWINQHDLPKKLQSDHTETSGPEEAVETPEILKKMNWDDLSENLERELVPVDFEPVIYDQEDNGTYRFQCPRAGLFRCSITGLVFRMEGEGKVFYWTVPWDMRLLAQNGKRPAGPLFKFSCLNGSVCQLHLPHCEICPGGGCDFLSVGHVTNDHPIEFIPPREITETHIIINISGFCAYGVTKDKDAPVFPIKALVLLFYQPSDYPELESVLHVLLLPRNAVLMKVQEERARRNGARETFIETTSDCELTPDQTYSLSTDGYHQVIPKTKKFDNDKDYENYTTTFAVFLPAKVKTAELTLKKKNIAWSILGSSLFGNHEHPWKGFYRYQAPLPAATPAKPPTFPGRDFITKHRMALETRLGLLQPILLHLEDHKVLNAEEREEVVSKSTKTLQKQALLDMVVRKGDEAQEKFYQVLREADPFLVRDLEKKKA</sequence>
<dbReference type="GO" id="GO:0006954">
    <property type="term" value="P:inflammatory response"/>
    <property type="evidence" value="ECO:0007669"/>
    <property type="project" value="UniProtKB-KW"/>
</dbReference>
<dbReference type="Ensembl" id="ENSSTUT00000081922.1">
    <property type="protein sequence ID" value="ENSSTUP00000076927.1"/>
    <property type="gene ID" value="ENSSTUG00000033879.1"/>
</dbReference>
<dbReference type="InterPro" id="IPR011029">
    <property type="entry name" value="DEATH-like_dom_sf"/>
</dbReference>
<evidence type="ECO:0000256" key="3">
    <source>
        <dbReference type="ARBA" id="ARBA00022588"/>
    </source>
</evidence>
<name>A0A674C044_SALTR</name>
<evidence type="ECO:0000256" key="2">
    <source>
        <dbReference type="ARBA" id="ARBA00022490"/>
    </source>
</evidence>
<dbReference type="PANTHER" id="PTHR46985">
    <property type="entry name" value="NACHT, LRR AND PYD DOMAINS-CONTAINING PROTEIN 1"/>
    <property type="match status" value="1"/>
</dbReference>
<feature type="domain" description="Pyrin" evidence="8">
    <location>
        <begin position="318"/>
        <end position="400"/>
    </location>
</feature>
<dbReference type="AlphaFoldDB" id="A0A674C044"/>
<dbReference type="PROSITE" id="PS50824">
    <property type="entry name" value="DAPIN"/>
    <property type="match status" value="3"/>
</dbReference>
<dbReference type="InterPro" id="IPR025307">
    <property type="entry name" value="FIIND_dom"/>
</dbReference>
<evidence type="ECO:0000259" key="7">
    <source>
        <dbReference type="PROSITE" id="PS50209"/>
    </source>
</evidence>
<gene>
    <name evidence="10" type="primary">LOC115178540</name>
</gene>
<feature type="region of interest" description="Disordered" evidence="6">
    <location>
        <begin position="1"/>
        <end position="36"/>
    </location>
</feature>
<evidence type="ECO:0000256" key="4">
    <source>
        <dbReference type="ARBA" id="ARBA00022859"/>
    </source>
</evidence>
<evidence type="ECO:0000256" key="6">
    <source>
        <dbReference type="SAM" id="MobiDB-lite"/>
    </source>
</evidence>
<keyword evidence="2" id="KW-0963">Cytoplasm</keyword>
<comment type="subcellular location">
    <subcellularLocation>
        <location evidence="1">Cytoplasm</location>
        <location evidence="1">Cytosol</location>
    </subcellularLocation>
</comment>
<dbReference type="GO" id="GO:0005829">
    <property type="term" value="C:cytosol"/>
    <property type="evidence" value="ECO:0007669"/>
    <property type="project" value="UniProtKB-SubCell"/>
</dbReference>
<evidence type="ECO:0000313" key="10">
    <source>
        <dbReference type="Ensembl" id="ENSSTUP00000076927.1"/>
    </source>
</evidence>
<dbReference type="InterPro" id="IPR001315">
    <property type="entry name" value="CARD"/>
</dbReference>
<dbReference type="Pfam" id="PF02758">
    <property type="entry name" value="PYRIN"/>
    <property type="match status" value="3"/>
</dbReference>
<dbReference type="Pfam" id="PF00619">
    <property type="entry name" value="CARD"/>
    <property type="match status" value="1"/>
</dbReference>
<feature type="domain" description="CARD" evidence="7">
    <location>
        <begin position="728"/>
        <end position="813"/>
    </location>
</feature>
<evidence type="ECO:0000313" key="11">
    <source>
        <dbReference type="Proteomes" id="UP000472277"/>
    </source>
</evidence>
<dbReference type="PROSITE" id="PS50209">
    <property type="entry name" value="CARD"/>
    <property type="match status" value="1"/>
</dbReference>
<feature type="domain" description="FIIND" evidence="9">
    <location>
        <begin position="429"/>
        <end position="722"/>
    </location>
</feature>
<dbReference type="Gene3D" id="1.10.533.10">
    <property type="entry name" value="Death Domain, Fas"/>
    <property type="match status" value="4"/>
</dbReference>
<dbReference type="InterPro" id="IPR051249">
    <property type="entry name" value="NLRP_Inflammasome"/>
</dbReference>
<evidence type="ECO:0000256" key="1">
    <source>
        <dbReference type="ARBA" id="ARBA00004514"/>
    </source>
</evidence>
<dbReference type="GeneTree" id="ENSGT00730000111912"/>
<keyword evidence="3" id="KW-0399">Innate immunity</keyword>
<feature type="domain" description="Pyrin" evidence="8">
    <location>
        <begin position="146"/>
        <end position="237"/>
    </location>
</feature>
<dbReference type="SUPFAM" id="SSF47986">
    <property type="entry name" value="DEATH domain"/>
    <property type="match status" value="4"/>
</dbReference>
<dbReference type="Proteomes" id="UP000472277">
    <property type="component" value="Chromosome 38"/>
</dbReference>
<dbReference type="PANTHER" id="PTHR46985:SF2">
    <property type="entry name" value="APOPTOSIS-ASSOCIATED SPECK-LIKE PROTEIN CONTAINING A CARD"/>
    <property type="match status" value="1"/>
</dbReference>
<organism evidence="10 11">
    <name type="scientific">Salmo trutta</name>
    <name type="common">Brown trout</name>
    <dbReference type="NCBI Taxonomy" id="8032"/>
    <lineage>
        <taxon>Eukaryota</taxon>
        <taxon>Metazoa</taxon>
        <taxon>Chordata</taxon>
        <taxon>Craniata</taxon>
        <taxon>Vertebrata</taxon>
        <taxon>Euteleostomi</taxon>
        <taxon>Actinopterygii</taxon>
        <taxon>Neopterygii</taxon>
        <taxon>Teleostei</taxon>
        <taxon>Protacanthopterygii</taxon>
        <taxon>Salmoniformes</taxon>
        <taxon>Salmonidae</taxon>
        <taxon>Salmoninae</taxon>
        <taxon>Salmo</taxon>
    </lineage>
</organism>
<dbReference type="GO" id="GO:0042981">
    <property type="term" value="P:regulation of apoptotic process"/>
    <property type="evidence" value="ECO:0007669"/>
    <property type="project" value="InterPro"/>
</dbReference>
<keyword evidence="11" id="KW-1185">Reference proteome</keyword>
<accession>A0A674C044</accession>
<reference evidence="10" key="1">
    <citation type="submission" date="2025-08" db="UniProtKB">
        <authorList>
            <consortium name="Ensembl"/>
        </authorList>
    </citation>
    <scope>IDENTIFICATION</scope>
</reference>
<reference evidence="10" key="2">
    <citation type="submission" date="2025-09" db="UniProtKB">
        <authorList>
            <consortium name="Ensembl"/>
        </authorList>
    </citation>
    <scope>IDENTIFICATION</scope>
</reference>
<evidence type="ECO:0000259" key="9">
    <source>
        <dbReference type="PROSITE" id="PS51830"/>
    </source>
</evidence>
<feature type="compositionally biased region" description="Basic and acidic residues" evidence="6">
    <location>
        <begin position="1"/>
        <end position="18"/>
    </location>
</feature>
<dbReference type="GO" id="GO:0045087">
    <property type="term" value="P:innate immune response"/>
    <property type="evidence" value="ECO:0007669"/>
    <property type="project" value="UniProtKB-KW"/>
</dbReference>
<protein>
    <submittedName>
        <fullName evidence="10">Uncharacterized LOC115178540</fullName>
    </submittedName>
</protein>
<dbReference type="Pfam" id="PF13553">
    <property type="entry name" value="FIIND"/>
    <property type="match status" value="1"/>
</dbReference>
<keyword evidence="5" id="KW-0395">Inflammatory response</keyword>